<evidence type="ECO:0000259" key="2">
    <source>
        <dbReference type="SMART" id="SM00499"/>
    </source>
</evidence>
<dbReference type="InterPro" id="IPR039265">
    <property type="entry name" value="DIR1-like"/>
</dbReference>
<dbReference type="InterPro" id="IPR044741">
    <property type="entry name" value="NsLTP-like"/>
</dbReference>
<dbReference type="EMBL" id="KQ986333">
    <property type="protein sequence ID" value="KZV58807.1"/>
    <property type="molecule type" value="Genomic_DNA"/>
</dbReference>
<evidence type="ECO:0000313" key="3">
    <source>
        <dbReference type="EMBL" id="KZV58807.1"/>
    </source>
</evidence>
<dbReference type="GO" id="GO:0009627">
    <property type="term" value="P:systemic acquired resistance"/>
    <property type="evidence" value="ECO:0007669"/>
    <property type="project" value="InterPro"/>
</dbReference>
<dbReference type="Pfam" id="PF14368">
    <property type="entry name" value="LTP_2"/>
    <property type="match status" value="1"/>
</dbReference>
<dbReference type="CDD" id="cd04660">
    <property type="entry name" value="nsLTP_like"/>
    <property type="match status" value="1"/>
</dbReference>
<dbReference type="InterPro" id="IPR016140">
    <property type="entry name" value="Bifunc_inhib/LTP/seed_store"/>
</dbReference>
<protein>
    <recommendedName>
        <fullName evidence="2">Bifunctional inhibitor/plant lipid transfer protein/seed storage helical domain-containing protein</fullName>
    </recommendedName>
</protein>
<proteinExistence type="predicted"/>
<name>A0A2Z7DFV0_9LAMI</name>
<dbReference type="Gene3D" id="1.10.110.10">
    <property type="entry name" value="Plant lipid-transfer and hydrophobic proteins"/>
    <property type="match status" value="1"/>
</dbReference>
<feature type="signal peptide" evidence="1">
    <location>
        <begin position="1"/>
        <end position="21"/>
    </location>
</feature>
<evidence type="ECO:0000313" key="4">
    <source>
        <dbReference type="Proteomes" id="UP000250235"/>
    </source>
</evidence>
<evidence type="ECO:0000256" key="1">
    <source>
        <dbReference type="SAM" id="SignalP"/>
    </source>
</evidence>
<keyword evidence="1" id="KW-0732">Signal</keyword>
<dbReference type="GO" id="GO:0005504">
    <property type="term" value="F:fatty acid binding"/>
    <property type="evidence" value="ECO:0007669"/>
    <property type="project" value="InterPro"/>
</dbReference>
<organism evidence="3 4">
    <name type="scientific">Dorcoceras hygrometricum</name>
    <dbReference type="NCBI Taxonomy" id="472368"/>
    <lineage>
        <taxon>Eukaryota</taxon>
        <taxon>Viridiplantae</taxon>
        <taxon>Streptophyta</taxon>
        <taxon>Embryophyta</taxon>
        <taxon>Tracheophyta</taxon>
        <taxon>Spermatophyta</taxon>
        <taxon>Magnoliopsida</taxon>
        <taxon>eudicotyledons</taxon>
        <taxon>Gunneridae</taxon>
        <taxon>Pentapetalae</taxon>
        <taxon>asterids</taxon>
        <taxon>lamiids</taxon>
        <taxon>Lamiales</taxon>
        <taxon>Gesneriaceae</taxon>
        <taxon>Didymocarpoideae</taxon>
        <taxon>Trichosporeae</taxon>
        <taxon>Loxocarpinae</taxon>
        <taxon>Dorcoceras</taxon>
    </lineage>
</organism>
<sequence length="108" mass="11597">MDFSHRKFAILSMLFTVFCLGANINVLELADAQMLCNMTFEGLMACQPAAVAPIPPTPSTTCCSALSHANTSCLCSFKNSKMLPSLGIDPTLAMQLPEKCKLTHPAQC</sequence>
<gene>
    <name evidence="3" type="ORF">F511_18644</name>
</gene>
<dbReference type="SMART" id="SM00499">
    <property type="entry name" value="AAI"/>
    <property type="match status" value="1"/>
</dbReference>
<feature type="chain" id="PRO_5016403890" description="Bifunctional inhibitor/plant lipid transfer protein/seed storage helical domain-containing protein" evidence="1">
    <location>
        <begin position="22"/>
        <end position="108"/>
    </location>
</feature>
<dbReference type="Proteomes" id="UP000250235">
    <property type="component" value="Unassembled WGS sequence"/>
</dbReference>
<dbReference type="InterPro" id="IPR036312">
    <property type="entry name" value="Bifun_inhib/LTP/seed_sf"/>
</dbReference>
<dbReference type="PANTHER" id="PTHR33122">
    <property type="entry name" value="LIPID BINDING PROTEIN-RELATED"/>
    <property type="match status" value="1"/>
</dbReference>
<keyword evidence="4" id="KW-1185">Reference proteome</keyword>
<dbReference type="OrthoDB" id="643149at2759"/>
<reference evidence="3 4" key="1">
    <citation type="journal article" date="2015" name="Proc. Natl. Acad. Sci. U.S.A.">
        <title>The resurrection genome of Boea hygrometrica: A blueprint for survival of dehydration.</title>
        <authorList>
            <person name="Xiao L."/>
            <person name="Yang G."/>
            <person name="Zhang L."/>
            <person name="Yang X."/>
            <person name="Zhao S."/>
            <person name="Ji Z."/>
            <person name="Zhou Q."/>
            <person name="Hu M."/>
            <person name="Wang Y."/>
            <person name="Chen M."/>
            <person name="Xu Y."/>
            <person name="Jin H."/>
            <person name="Xiao X."/>
            <person name="Hu G."/>
            <person name="Bao F."/>
            <person name="Hu Y."/>
            <person name="Wan P."/>
            <person name="Li L."/>
            <person name="Deng X."/>
            <person name="Kuang T."/>
            <person name="Xiang C."/>
            <person name="Zhu J.K."/>
            <person name="Oliver M.J."/>
            <person name="He Y."/>
        </authorList>
    </citation>
    <scope>NUCLEOTIDE SEQUENCE [LARGE SCALE GENOMIC DNA]</scope>
    <source>
        <strain evidence="4">cv. XS01</strain>
    </source>
</reference>
<feature type="domain" description="Bifunctional inhibitor/plant lipid transfer protein/seed storage helical" evidence="2">
    <location>
        <begin position="36"/>
        <end position="108"/>
    </location>
</feature>
<dbReference type="SUPFAM" id="SSF47699">
    <property type="entry name" value="Bifunctional inhibitor/lipid-transfer protein/seed storage 2S albumin"/>
    <property type="match status" value="1"/>
</dbReference>
<dbReference type="PANTHER" id="PTHR33122:SF63">
    <property type="entry name" value="BIFUNCTIONAL INHIBITOR_PLANT LIPID TRANSFER PROTEIN_SEED STORAGE HELICAL DOMAIN-CONTAINING PROTEIN"/>
    <property type="match status" value="1"/>
</dbReference>
<dbReference type="AlphaFoldDB" id="A0A2Z7DFV0"/>
<accession>A0A2Z7DFV0</accession>